<dbReference type="InterPro" id="IPR014025">
    <property type="entry name" value="Glutaredoxin_subgr"/>
</dbReference>
<dbReference type="CDD" id="cd03418">
    <property type="entry name" value="GRX_GRXb_1_3_like"/>
    <property type="match status" value="1"/>
</dbReference>
<evidence type="ECO:0000256" key="6">
    <source>
        <dbReference type="RuleBase" id="RU364065"/>
    </source>
</evidence>
<dbReference type="RefSeq" id="WP_058483230.1">
    <property type="nucleotide sequence ID" value="NZ_CAAAII010000010.1"/>
</dbReference>
<dbReference type="PRINTS" id="PR00160">
    <property type="entry name" value="GLUTAREDOXIN"/>
</dbReference>
<comment type="similarity">
    <text evidence="1 6">Belongs to the glutaredoxin family.</text>
</comment>
<evidence type="ECO:0000313" key="8">
    <source>
        <dbReference type="EMBL" id="KTD64507.1"/>
    </source>
</evidence>
<keyword evidence="4" id="KW-1015">Disulfide bond</keyword>
<dbReference type="PROSITE" id="PS00195">
    <property type="entry name" value="GLUTAREDOXIN_1"/>
    <property type="match status" value="1"/>
</dbReference>
<accession>A0A0W0Z5T4</accession>
<keyword evidence="9" id="KW-1185">Reference proteome</keyword>
<keyword evidence="3 6" id="KW-0249">Electron transport</keyword>
<dbReference type="OrthoDB" id="9814618at2"/>
<dbReference type="InterPro" id="IPR036249">
    <property type="entry name" value="Thioredoxin-like_sf"/>
</dbReference>
<dbReference type="GO" id="GO:0015038">
    <property type="term" value="F:glutathione disulfide oxidoreductase activity"/>
    <property type="evidence" value="ECO:0007669"/>
    <property type="project" value="UniProtKB-UniRule"/>
</dbReference>
<dbReference type="SUPFAM" id="SSF52833">
    <property type="entry name" value="Thioredoxin-like"/>
    <property type="match status" value="1"/>
</dbReference>
<dbReference type="InterPro" id="IPR011900">
    <property type="entry name" value="GRX_bact"/>
</dbReference>
<evidence type="ECO:0000256" key="4">
    <source>
        <dbReference type="ARBA" id="ARBA00023157"/>
    </source>
</evidence>
<reference evidence="8 9" key="1">
    <citation type="submission" date="2015-11" db="EMBL/GenBank/DDBJ databases">
        <title>Genomic analysis of 38 Legionella species identifies large and diverse effector repertoires.</title>
        <authorList>
            <person name="Burstein D."/>
            <person name="Amaro F."/>
            <person name="Zusman T."/>
            <person name="Lifshitz Z."/>
            <person name="Cohen O."/>
            <person name="Gilbert J.A."/>
            <person name="Pupko T."/>
            <person name="Shuman H.A."/>
            <person name="Segal G."/>
        </authorList>
    </citation>
    <scope>NUCLEOTIDE SEQUENCE [LARGE SCALE GENOMIC DNA]</scope>
    <source>
        <strain evidence="8 9">Mt.St.Helens-9</strain>
    </source>
</reference>
<keyword evidence="5 6" id="KW-0676">Redox-active center</keyword>
<dbReference type="Proteomes" id="UP000054877">
    <property type="component" value="Unassembled WGS sequence"/>
</dbReference>
<evidence type="ECO:0000256" key="5">
    <source>
        <dbReference type="ARBA" id="ARBA00023284"/>
    </source>
</evidence>
<dbReference type="Gene3D" id="3.40.30.10">
    <property type="entry name" value="Glutaredoxin"/>
    <property type="match status" value="1"/>
</dbReference>
<protein>
    <recommendedName>
        <fullName evidence="6">Glutaredoxin</fullName>
    </recommendedName>
</protein>
<evidence type="ECO:0000256" key="2">
    <source>
        <dbReference type="ARBA" id="ARBA00022448"/>
    </source>
</evidence>
<comment type="function">
    <text evidence="6">Has a glutathione-disulfide oxidoreductase activity in the presence of NADPH and glutathione reductase. Reduces low molecular weight disulfides and proteins.</text>
</comment>
<dbReference type="NCBIfam" id="TIGR02181">
    <property type="entry name" value="GRX_bact"/>
    <property type="match status" value="1"/>
</dbReference>
<feature type="domain" description="Glutaredoxin" evidence="7">
    <location>
        <begin position="4"/>
        <end position="63"/>
    </location>
</feature>
<dbReference type="GO" id="GO:0034599">
    <property type="term" value="P:cellular response to oxidative stress"/>
    <property type="evidence" value="ECO:0007669"/>
    <property type="project" value="TreeGrafter"/>
</dbReference>
<sequence>MANVIIYSTSYCPFCISAKHLLDSKGVQYEEIRVDDFPARREEMIARSGRRTVPQIFINDQHIGGCDDLYALEQQGQLDKLLQA</sequence>
<dbReference type="EMBL" id="LNYX01000013">
    <property type="protein sequence ID" value="KTD64507.1"/>
    <property type="molecule type" value="Genomic_DNA"/>
</dbReference>
<dbReference type="GO" id="GO:0005737">
    <property type="term" value="C:cytoplasm"/>
    <property type="evidence" value="ECO:0007669"/>
    <property type="project" value="TreeGrafter"/>
</dbReference>
<dbReference type="GO" id="GO:0045454">
    <property type="term" value="P:cell redox homeostasis"/>
    <property type="evidence" value="ECO:0007669"/>
    <property type="project" value="InterPro"/>
</dbReference>
<dbReference type="InterPro" id="IPR011767">
    <property type="entry name" value="GLR_AS"/>
</dbReference>
<name>A0A0W0Z5T4_LEGSP</name>
<dbReference type="PANTHER" id="PTHR45694:SF18">
    <property type="entry name" value="GLUTAREDOXIN-1-RELATED"/>
    <property type="match status" value="1"/>
</dbReference>
<dbReference type="Pfam" id="PF00462">
    <property type="entry name" value="Glutaredoxin"/>
    <property type="match status" value="1"/>
</dbReference>
<evidence type="ECO:0000256" key="1">
    <source>
        <dbReference type="ARBA" id="ARBA00007787"/>
    </source>
</evidence>
<evidence type="ECO:0000259" key="7">
    <source>
        <dbReference type="Pfam" id="PF00462"/>
    </source>
</evidence>
<organism evidence="8 9">
    <name type="scientific">Legionella spiritensis</name>
    <dbReference type="NCBI Taxonomy" id="452"/>
    <lineage>
        <taxon>Bacteria</taxon>
        <taxon>Pseudomonadati</taxon>
        <taxon>Pseudomonadota</taxon>
        <taxon>Gammaproteobacteria</taxon>
        <taxon>Legionellales</taxon>
        <taxon>Legionellaceae</taxon>
        <taxon>Legionella</taxon>
    </lineage>
</organism>
<dbReference type="PROSITE" id="PS51354">
    <property type="entry name" value="GLUTAREDOXIN_2"/>
    <property type="match status" value="1"/>
</dbReference>
<dbReference type="STRING" id="452.Lspi_1314"/>
<dbReference type="PATRIC" id="fig|452.5.peg.1452"/>
<keyword evidence="6" id="KW-0963">Cytoplasm</keyword>
<keyword evidence="2 6" id="KW-0813">Transport</keyword>
<dbReference type="AlphaFoldDB" id="A0A0W0Z5T4"/>
<dbReference type="InterPro" id="IPR002109">
    <property type="entry name" value="Glutaredoxin"/>
</dbReference>
<dbReference type="FunFam" id="3.40.30.10:FF:000018">
    <property type="entry name" value="Glutaredoxin"/>
    <property type="match status" value="1"/>
</dbReference>
<comment type="caution">
    <text evidence="8">The sequence shown here is derived from an EMBL/GenBank/DDBJ whole genome shotgun (WGS) entry which is preliminary data.</text>
</comment>
<gene>
    <name evidence="8" type="primary">grxC_1</name>
    <name evidence="8" type="ORF">Lspi_1314</name>
</gene>
<proteinExistence type="inferred from homology"/>
<dbReference type="PANTHER" id="PTHR45694">
    <property type="entry name" value="GLUTAREDOXIN 2"/>
    <property type="match status" value="1"/>
</dbReference>
<evidence type="ECO:0000313" key="9">
    <source>
        <dbReference type="Proteomes" id="UP000054877"/>
    </source>
</evidence>
<evidence type="ECO:0000256" key="3">
    <source>
        <dbReference type="ARBA" id="ARBA00022982"/>
    </source>
</evidence>